<keyword evidence="1" id="KW-1133">Transmembrane helix</keyword>
<comment type="caution">
    <text evidence="2">The sequence shown here is derived from an EMBL/GenBank/DDBJ whole genome shotgun (WGS) entry which is preliminary data.</text>
</comment>
<evidence type="ECO:0000313" key="3">
    <source>
        <dbReference type="Proteomes" id="UP001195769"/>
    </source>
</evidence>
<name>A0AAD4HCT1_9AGAM</name>
<organism evidence="2 3">
    <name type="scientific">Suillus fuscotomentosus</name>
    <dbReference type="NCBI Taxonomy" id="1912939"/>
    <lineage>
        <taxon>Eukaryota</taxon>
        <taxon>Fungi</taxon>
        <taxon>Dikarya</taxon>
        <taxon>Basidiomycota</taxon>
        <taxon>Agaricomycotina</taxon>
        <taxon>Agaricomycetes</taxon>
        <taxon>Agaricomycetidae</taxon>
        <taxon>Boletales</taxon>
        <taxon>Suillineae</taxon>
        <taxon>Suillaceae</taxon>
        <taxon>Suillus</taxon>
    </lineage>
</organism>
<sequence length="294" mass="32425">MDTSCTSLYNGKVANPAYGPNLPFHAQVGRLACRSSAQFYISTTLKVHPLFSAGDYFGPKKTISIFVRFSLGPGLHRQMRPASKFAYWNVDAKHSLIVSQGYIHRVAQLFGTDVSIVISVALYVVFSTAYPRINDLTRATWAFSTPEVPWRAVVIAMSSTTLSIPLSSVYTTIALRMTTIMSVVPNYQRFLQDTTSLYRPLWHSFGEEYFDSYQAYSYPVAADCITGEKVLVVLIINAVFAILGISGATCGTAAGSIYTEQTQYYGLLCQPDTQTGSRATEAFCCEASEYDRGD</sequence>
<keyword evidence="1" id="KW-0472">Membrane</keyword>
<dbReference type="AlphaFoldDB" id="A0AAD4HCT1"/>
<dbReference type="Proteomes" id="UP001195769">
    <property type="component" value="Unassembled WGS sequence"/>
</dbReference>
<evidence type="ECO:0000313" key="2">
    <source>
        <dbReference type="EMBL" id="KAG1892875.1"/>
    </source>
</evidence>
<accession>A0AAD4HCT1</accession>
<evidence type="ECO:0000256" key="1">
    <source>
        <dbReference type="SAM" id="Phobius"/>
    </source>
</evidence>
<dbReference type="EMBL" id="JABBWK010000115">
    <property type="protein sequence ID" value="KAG1892875.1"/>
    <property type="molecule type" value="Genomic_DNA"/>
</dbReference>
<proteinExistence type="predicted"/>
<keyword evidence="1" id="KW-0812">Transmembrane</keyword>
<gene>
    <name evidence="2" type="ORF">F5891DRAFT_1197147</name>
</gene>
<feature type="transmembrane region" description="Helical" evidence="1">
    <location>
        <begin position="109"/>
        <end position="130"/>
    </location>
</feature>
<protein>
    <submittedName>
        <fullName evidence="2">Uncharacterized protein</fullName>
    </submittedName>
</protein>
<dbReference type="GeneID" id="64662736"/>
<reference evidence="2" key="1">
    <citation type="journal article" date="2020" name="New Phytol.">
        <title>Comparative genomics reveals dynamic genome evolution in host specialist ectomycorrhizal fungi.</title>
        <authorList>
            <person name="Lofgren L.A."/>
            <person name="Nguyen N.H."/>
            <person name="Vilgalys R."/>
            <person name="Ruytinx J."/>
            <person name="Liao H.L."/>
            <person name="Branco S."/>
            <person name="Kuo A."/>
            <person name="LaButti K."/>
            <person name="Lipzen A."/>
            <person name="Andreopoulos W."/>
            <person name="Pangilinan J."/>
            <person name="Riley R."/>
            <person name="Hundley H."/>
            <person name="Na H."/>
            <person name="Barry K."/>
            <person name="Grigoriev I.V."/>
            <person name="Stajich J.E."/>
            <person name="Kennedy P.G."/>
        </authorList>
    </citation>
    <scope>NUCLEOTIDE SEQUENCE</scope>
    <source>
        <strain evidence="2">FC203</strain>
    </source>
</reference>
<dbReference type="RefSeq" id="XP_041218451.1">
    <property type="nucleotide sequence ID" value="XM_041368438.1"/>
</dbReference>
<keyword evidence="3" id="KW-1185">Reference proteome</keyword>
<feature type="transmembrane region" description="Helical" evidence="1">
    <location>
        <begin position="150"/>
        <end position="173"/>
    </location>
</feature>